<feature type="domain" description="M23ase beta-sheet core" evidence="3">
    <location>
        <begin position="353"/>
        <end position="441"/>
    </location>
</feature>
<dbReference type="CDD" id="cd00610">
    <property type="entry name" value="OAT_like"/>
    <property type="match status" value="1"/>
</dbReference>
<organism evidence="5 6">
    <name type="scientific">Solirubrobacter ginsenosidimutans</name>
    <dbReference type="NCBI Taxonomy" id="490573"/>
    <lineage>
        <taxon>Bacteria</taxon>
        <taxon>Bacillati</taxon>
        <taxon>Actinomycetota</taxon>
        <taxon>Thermoleophilia</taxon>
        <taxon>Solirubrobacterales</taxon>
        <taxon>Solirubrobacteraceae</taxon>
        <taxon>Solirubrobacter</taxon>
    </lineage>
</organism>
<evidence type="ECO:0000256" key="2">
    <source>
        <dbReference type="ARBA" id="ARBA00022898"/>
    </source>
</evidence>
<dbReference type="InterPro" id="IPR015422">
    <property type="entry name" value="PyrdxlP-dep_Trfase_small"/>
</dbReference>
<dbReference type="InterPro" id="IPR011009">
    <property type="entry name" value="Kinase-like_dom_sf"/>
</dbReference>
<dbReference type="Gene3D" id="3.90.1150.10">
    <property type="entry name" value="Aspartate Aminotransferase, domain 1"/>
    <property type="match status" value="1"/>
</dbReference>
<keyword evidence="5" id="KW-0808">Transferase</keyword>
<dbReference type="Gene3D" id="3.40.640.10">
    <property type="entry name" value="Type I PLP-dependent aspartate aminotransferase-like (Major domain)"/>
    <property type="match status" value="1"/>
</dbReference>
<dbReference type="SUPFAM" id="SSF56112">
    <property type="entry name" value="Protein kinase-like (PK-like)"/>
    <property type="match status" value="1"/>
</dbReference>
<dbReference type="InterPro" id="IPR015424">
    <property type="entry name" value="PyrdxlP-dep_Trfase"/>
</dbReference>
<dbReference type="RefSeq" id="WP_270044111.1">
    <property type="nucleotide sequence ID" value="NZ_JAPDOD010000038.1"/>
</dbReference>
<dbReference type="SUPFAM" id="SSF53383">
    <property type="entry name" value="PLP-dependent transferases"/>
    <property type="match status" value="1"/>
</dbReference>
<sequence length="874" mass="94447">MIDPERVARDLFGLDGAATALPGEHDHNFRLETDNARYVLKLHAPRPDLALEDAVLQHLRDEPAVPRLAGTGADNGHTVRLLSWLDGRPWADQGGDLASLGRVVARVDRALRDFTHPDMERPHRWDLRRAADFGIALPPLDGLPHQVIHNDANEHNVLVDDEGVVIGLIDFGDVVFSPRVCGLAVAGAYAMQGQKDPARAVVPVVRGYHEVSPLREDELAVLFGLMRARLEMSVAMAAQQHAAAPDNDYLLISQAGVREVLERLEGEDATLAHFRFRDACGYEASPNSRAVRARLARERAYPVMEGDLAGAPLLDLGNGMPPVHGLAIGRYDEERSIYTAPEFQTPDGRWRTRHMAVDIFAPAGTPVFAPFDGVVEVRENRNRQGDYGGLLVLKHDGFWTLHGHLDPETLARGEVRAGEEIARLGAAEVNGGWEPHLHLQLFTDLVSDLPGVALSDEADVWRSICPDPNLLLGLPGGTAARPPRTDIAARRPVVMSQALSLAYDEPLHIVRGAGAYLYDASGREYLDLVNNVAHVGHCHPRVVEAGARQMAQLNTNTRYLHGSVIDYARRLAATLPDPLHVCFFVNSGSEANDLALRLAAAHTGRDEVIVLDHAYHGNLRSQIALSPYKFNGRGGEGRPASTRVAALPTEAGALESLTAQIEEPAAFYAESVQGCGGQIVYPPGYLSSAFAAVREAGGVCVADEVQVGFGRVGEHFWGFELDGAVPDIVTLGKPIGNGHPLGAVVTTPEIAASFVTGMEYFNTFGGNPVSAEIGLAVLDVIADERLQANALAMGARLVDGLRAFDFADVRGRGLFLGVQLDSREEAKRIKEALKARGVLISTDGPLDDVLKIKPPLVLSAADCDRCLEALWDAR</sequence>
<evidence type="ECO:0000259" key="3">
    <source>
        <dbReference type="Pfam" id="PF01551"/>
    </source>
</evidence>
<dbReference type="PANTHER" id="PTHR45688:SF13">
    <property type="entry name" value="ALANINE--GLYOXYLATE AMINOTRANSFERASE 2-LIKE"/>
    <property type="match status" value="1"/>
</dbReference>
<dbReference type="AlphaFoldDB" id="A0A9X3N048"/>
<evidence type="ECO:0000259" key="4">
    <source>
        <dbReference type="Pfam" id="PF01636"/>
    </source>
</evidence>
<dbReference type="PANTHER" id="PTHR45688">
    <property type="match status" value="1"/>
</dbReference>
<proteinExistence type="inferred from homology"/>
<protein>
    <submittedName>
        <fullName evidence="5">Aminotransferase class III-fold pyridoxal phosphate-dependent enzyme</fullName>
    </submittedName>
</protein>
<dbReference type="Pfam" id="PF01551">
    <property type="entry name" value="Peptidase_M23"/>
    <property type="match status" value="1"/>
</dbReference>
<dbReference type="InterPro" id="IPR049704">
    <property type="entry name" value="Aminotrans_3_PPA_site"/>
</dbReference>
<keyword evidence="2" id="KW-0663">Pyridoxal phosphate</keyword>
<dbReference type="InterPro" id="IPR005814">
    <property type="entry name" value="Aminotrans_3"/>
</dbReference>
<dbReference type="GO" id="GO:0030170">
    <property type="term" value="F:pyridoxal phosphate binding"/>
    <property type="evidence" value="ECO:0007669"/>
    <property type="project" value="InterPro"/>
</dbReference>
<dbReference type="InterPro" id="IPR016047">
    <property type="entry name" value="M23ase_b-sheet_dom"/>
</dbReference>
<keyword evidence="6" id="KW-1185">Reference proteome</keyword>
<comment type="similarity">
    <text evidence="1">Belongs to the class-III pyridoxal-phosphate-dependent aminotransferase family.</text>
</comment>
<evidence type="ECO:0000313" key="6">
    <source>
        <dbReference type="Proteomes" id="UP001149140"/>
    </source>
</evidence>
<evidence type="ECO:0000313" key="5">
    <source>
        <dbReference type="EMBL" id="MDA0164861.1"/>
    </source>
</evidence>
<keyword evidence="5" id="KW-0032">Aminotransferase</keyword>
<feature type="domain" description="Aminoglycoside phosphotransferase" evidence="4">
    <location>
        <begin position="21"/>
        <end position="209"/>
    </location>
</feature>
<accession>A0A9X3N048</accession>
<dbReference type="SUPFAM" id="SSF51261">
    <property type="entry name" value="Duplicated hybrid motif"/>
    <property type="match status" value="1"/>
</dbReference>
<gene>
    <name evidence="5" type="ORF">OM076_31620</name>
</gene>
<dbReference type="Gene3D" id="2.70.70.10">
    <property type="entry name" value="Glucose Permease (Domain IIA)"/>
    <property type="match status" value="1"/>
</dbReference>
<name>A0A9X3N048_9ACTN</name>
<dbReference type="GO" id="GO:0008483">
    <property type="term" value="F:transaminase activity"/>
    <property type="evidence" value="ECO:0007669"/>
    <property type="project" value="UniProtKB-KW"/>
</dbReference>
<dbReference type="Pfam" id="PF01636">
    <property type="entry name" value="APH"/>
    <property type="match status" value="1"/>
</dbReference>
<dbReference type="Gene3D" id="3.90.1200.10">
    <property type="match status" value="1"/>
</dbReference>
<dbReference type="InterPro" id="IPR002575">
    <property type="entry name" value="Aminoglycoside_PTrfase"/>
</dbReference>
<evidence type="ECO:0000256" key="1">
    <source>
        <dbReference type="ARBA" id="ARBA00008954"/>
    </source>
</evidence>
<reference evidence="5" key="1">
    <citation type="submission" date="2022-10" db="EMBL/GenBank/DDBJ databases">
        <title>The WGS of Solirubrobacter ginsenosidimutans DSM 21036.</title>
        <authorList>
            <person name="Jiang Z."/>
        </authorList>
    </citation>
    <scope>NUCLEOTIDE SEQUENCE</scope>
    <source>
        <strain evidence="5">DSM 21036</strain>
    </source>
</reference>
<dbReference type="InterPro" id="IPR015421">
    <property type="entry name" value="PyrdxlP-dep_Trfase_major"/>
</dbReference>
<dbReference type="PROSITE" id="PS00600">
    <property type="entry name" value="AA_TRANSFER_CLASS_3"/>
    <property type="match status" value="1"/>
</dbReference>
<comment type="caution">
    <text evidence="5">The sequence shown here is derived from an EMBL/GenBank/DDBJ whole genome shotgun (WGS) entry which is preliminary data.</text>
</comment>
<dbReference type="Proteomes" id="UP001149140">
    <property type="component" value="Unassembled WGS sequence"/>
</dbReference>
<dbReference type="CDD" id="cd12797">
    <property type="entry name" value="M23_peptidase"/>
    <property type="match status" value="1"/>
</dbReference>
<dbReference type="InterPro" id="IPR011055">
    <property type="entry name" value="Dup_hybrid_motif"/>
</dbReference>
<dbReference type="EMBL" id="JAPDOD010000038">
    <property type="protein sequence ID" value="MDA0164861.1"/>
    <property type="molecule type" value="Genomic_DNA"/>
</dbReference>
<dbReference type="Pfam" id="PF00202">
    <property type="entry name" value="Aminotran_3"/>
    <property type="match status" value="1"/>
</dbReference>